<reference evidence="2" key="1">
    <citation type="journal article" date="2017" name="Genome Biol.">
        <title>Comparative genomics reveals high biological diversity and specific adaptations in the industrially and medically important fungal genus Aspergillus.</title>
        <authorList>
            <person name="de Vries R.P."/>
            <person name="Riley R."/>
            <person name="Wiebenga A."/>
            <person name="Aguilar-Osorio G."/>
            <person name="Amillis S."/>
            <person name="Uchima C.A."/>
            <person name="Anderluh G."/>
            <person name="Asadollahi M."/>
            <person name="Askin M."/>
            <person name="Barry K."/>
            <person name="Battaglia E."/>
            <person name="Bayram O."/>
            <person name="Benocci T."/>
            <person name="Braus-Stromeyer S.A."/>
            <person name="Caldana C."/>
            <person name="Canovas D."/>
            <person name="Cerqueira G.C."/>
            <person name="Chen F."/>
            <person name="Chen W."/>
            <person name="Choi C."/>
            <person name="Clum A."/>
            <person name="Dos Santos R.A."/>
            <person name="Damasio A.R."/>
            <person name="Diallinas G."/>
            <person name="Emri T."/>
            <person name="Fekete E."/>
            <person name="Flipphi M."/>
            <person name="Freyberg S."/>
            <person name="Gallo A."/>
            <person name="Gournas C."/>
            <person name="Habgood R."/>
            <person name="Hainaut M."/>
            <person name="Harispe M.L."/>
            <person name="Henrissat B."/>
            <person name="Hilden K.S."/>
            <person name="Hope R."/>
            <person name="Hossain A."/>
            <person name="Karabika E."/>
            <person name="Karaffa L."/>
            <person name="Karanyi Z."/>
            <person name="Krasevec N."/>
            <person name="Kuo A."/>
            <person name="Kusch H."/>
            <person name="LaButti K."/>
            <person name="Lagendijk E.L."/>
            <person name="Lapidus A."/>
            <person name="Levasseur A."/>
            <person name="Lindquist E."/>
            <person name="Lipzen A."/>
            <person name="Logrieco A.F."/>
            <person name="MacCabe A."/>
            <person name="Maekelae M.R."/>
            <person name="Malavazi I."/>
            <person name="Melin P."/>
            <person name="Meyer V."/>
            <person name="Mielnichuk N."/>
            <person name="Miskei M."/>
            <person name="Molnar A.P."/>
            <person name="Mule G."/>
            <person name="Ngan C.Y."/>
            <person name="Orejas M."/>
            <person name="Orosz E."/>
            <person name="Ouedraogo J.P."/>
            <person name="Overkamp K.M."/>
            <person name="Park H.-S."/>
            <person name="Perrone G."/>
            <person name="Piumi F."/>
            <person name="Punt P.J."/>
            <person name="Ram A.F."/>
            <person name="Ramon A."/>
            <person name="Rauscher S."/>
            <person name="Record E."/>
            <person name="Riano-Pachon D.M."/>
            <person name="Robert V."/>
            <person name="Roehrig J."/>
            <person name="Ruller R."/>
            <person name="Salamov A."/>
            <person name="Salih N.S."/>
            <person name="Samson R.A."/>
            <person name="Sandor E."/>
            <person name="Sanguinetti M."/>
            <person name="Schuetze T."/>
            <person name="Sepcic K."/>
            <person name="Shelest E."/>
            <person name="Sherlock G."/>
            <person name="Sophianopoulou V."/>
            <person name="Squina F.M."/>
            <person name="Sun H."/>
            <person name="Susca A."/>
            <person name="Todd R.B."/>
            <person name="Tsang A."/>
            <person name="Unkles S.E."/>
            <person name="van de Wiele N."/>
            <person name="van Rossen-Uffink D."/>
            <person name="Oliveira J.V."/>
            <person name="Vesth T.C."/>
            <person name="Visser J."/>
            <person name="Yu J.-H."/>
            <person name="Zhou M."/>
            <person name="Andersen M.R."/>
            <person name="Archer D.B."/>
            <person name="Baker S.E."/>
            <person name="Benoit I."/>
            <person name="Brakhage A.A."/>
            <person name="Braus G.H."/>
            <person name="Fischer R."/>
            <person name="Frisvad J.C."/>
            <person name="Goldman G.H."/>
            <person name="Houbraken J."/>
            <person name="Oakley B."/>
            <person name="Pocsi I."/>
            <person name="Scazzocchio C."/>
            <person name="Seiboth B."/>
            <person name="vanKuyk P.A."/>
            <person name="Wortman J."/>
            <person name="Dyer P.S."/>
            <person name="Grigoriev I.V."/>
        </authorList>
    </citation>
    <scope>NUCLEOTIDE SEQUENCE [LARGE SCALE GENOMIC DNA]</scope>
    <source>
        <strain evidence="2">CBS 583.65</strain>
    </source>
</reference>
<evidence type="ECO:0000313" key="1">
    <source>
        <dbReference type="EMBL" id="OJI98455.1"/>
    </source>
</evidence>
<accession>A0A1L9PAF4</accession>
<dbReference type="GeneID" id="63728956"/>
<dbReference type="Proteomes" id="UP000184073">
    <property type="component" value="Unassembled WGS sequence"/>
</dbReference>
<gene>
    <name evidence="1" type="ORF">ASPVEDRAFT_460064</name>
</gene>
<dbReference type="AlphaFoldDB" id="A0A1L9PAF4"/>
<sequence length="122" mass="13868">MAFYFLTFATAAWGYVVLSLYRASNTLTDRPLLATHFSPGWQRFSEKSRKPVHFSLVLLSPSFVSHPQMRCHLRCMVDTSNTHQMSGMRLYLSAHGGPPIALRTQLGSLLLLHSQEAVLWLY</sequence>
<protein>
    <submittedName>
        <fullName evidence="1">Uncharacterized protein</fullName>
    </submittedName>
</protein>
<dbReference type="RefSeq" id="XP_040664218.1">
    <property type="nucleotide sequence ID" value="XM_040813445.1"/>
</dbReference>
<proteinExistence type="predicted"/>
<dbReference type="EMBL" id="KV878126">
    <property type="protein sequence ID" value="OJI98455.1"/>
    <property type="molecule type" value="Genomic_DNA"/>
</dbReference>
<organism evidence="1 2">
    <name type="scientific">Aspergillus versicolor CBS 583.65</name>
    <dbReference type="NCBI Taxonomy" id="1036611"/>
    <lineage>
        <taxon>Eukaryota</taxon>
        <taxon>Fungi</taxon>
        <taxon>Dikarya</taxon>
        <taxon>Ascomycota</taxon>
        <taxon>Pezizomycotina</taxon>
        <taxon>Eurotiomycetes</taxon>
        <taxon>Eurotiomycetidae</taxon>
        <taxon>Eurotiales</taxon>
        <taxon>Aspergillaceae</taxon>
        <taxon>Aspergillus</taxon>
        <taxon>Aspergillus subgen. Nidulantes</taxon>
    </lineage>
</organism>
<name>A0A1L9PAF4_ASPVE</name>
<dbReference type="VEuPathDB" id="FungiDB:ASPVEDRAFT_460064"/>
<keyword evidence="2" id="KW-1185">Reference proteome</keyword>
<evidence type="ECO:0000313" key="2">
    <source>
        <dbReference type="Proteomes" id="UP000184073"/>
    </source>
</evidence>